<feature type="domain" description="Methyl-accepting transducer" evidence="5">
    <location>
        <begin position="912"/>
        <end position="1141"/>
    </location>
</feature>
<dbReference type="InterPro" id="IPR013587">
    <property type="entry name" value="Nitrate/nitrite_sensing"/>
</dbReference>
<feature type="domain" description="HAMP" evidence="6">
    <location>
        <begin position="405"/>
        <end position="458"/>
    </location>
</feature>
<dbReference type="Pfam" id="PF00672">
    <property type="entry name" value="HAMP"/>
    <property type="match status" value="1"/>
</dbReference>
<dbReference type="RefSeq" id="WP_086744918.1">
    <property type="nucleotide sequence ID" value="NZ_MWPV01000005.1"/>
</dbReference>
<comment type="caution">
    <text evidence="7">The sequence shown here is derived from an EMBL/GenBank/DDBJ whole genome shotgun (WGS) entry which is preliminary data.</text>
</comment>
<protein>
    <recommendedName>
        <fullName evidence="9">Chemotaxis protein</fullName>
    </recommendedName>
</protein>
<dbReference type="InterPro" id="IPR004089">
    <property type="entry name" value="MCPsignal_dom"/>
</dbReference>
<dbReference type="SUPFAM" id="SSF58104">
    <property type="entry name" value="Methyl-accepting chemotaxis protein (MCP) signaling domain"/>
    <property type="match status" value="1"/>
</dbReference>
<reference evidence="7 8" key="1">
    <citation type="submission" date="2017-02" db="EMBL/GenBank/DDBJ databases">
        <title>Pseudoalteromonas ulvae TC14 Genome.</title>
        <authorList>
            <person name="Molmeret M."/>
        </authorList>
    </citation>
    <scope>NUCLEOTIDE SEQUENCE [LARGE SCALE GENOMIC DNA]</scope>
    <source>
        <strain evidence="7">TC14</strain>
    </source>
</reference>
<dbReference type="Pfam" id="PF18947">
    <property type="entry name" value="HAMP_2"/>
    <property type="match status" value="3"/>
</dbReference>
<organism evidence="7 8">
    <name type="scientific">Pseudoalteromonas ulvae</name>
    <dbReference type="NCBI Taxonomy" id="107327"/>
    <lineage>
        <taxon>Bacteria</taxon>
        <taxon>Pseudomonadati</taxon>
        <taxon>Pseudomonadota</taxon>
        <taxon>Gammaproteobacteria</taxon>
        <taxon>Alteromonadales</taxon>
        <taxon>Pseudoalteromonadaceae</taxon>
        <taxon>Pseudoalteromonas</taxon>
    </lineage>
</organism>
<feature type="transmembrane region" description="Helical" evidence="4">
    <location>
        <begin position="378"/>
        <end position="399"/>
    </location>
</feature>
<evidence type="ECO:0000313" key="7">
    <source>
        <dbReference type="EMBL" id="OUL56663.1"/>
    </source>
</evidence>
<evidence type="ECO:0000256" key="4">
    <source>
        <dbReference type="SAM" id="Phobius"/>
    </source>
</evidence>
<gene>
    <name evidence="7" type="ORF">B1199_14905</name>
</gene>
<proteinExistence type="inferred from homology"/>
<evidence type="ECO:0000256" key="2">
    <source>
        <dbReference type="ARBA" id="ARBA00029447"/>
    </source>
</evidence>
<dbReference type="InterPro" id="IPR003660">
    <property type="entry name" value="HAMP_dom"/>
</dbReference>
<dbReference type="Gene3D" id="1.20.120.1530">
    <property type="match status" value="3"/>
</dbReference>
<feature type="transmembrane region" description="Helical" evidence="4">
    <location>
        <begin position="15"/>
        <end position="35"/>
    </location>
</feature>
<dbReference type="EMBL" id="MWPV01000005">
    <property type="protein sequence ID" value="OUL56663.1"/>
    <property type="molecule type" value="Genomic_DNA"/>
</dbReference>
<keyword evidence="3" id="KW-0807">Transducer</keyword>
<dbReference type="Pfam" id="PF00015">
    <property type="entry name" value="MCPsignal"/>
    <property type="match status" value="1"/>
</dbReference>
<sequence length="1171" mass="128274">MLTLFLEKSTIKTKFNTVVLLPFMIITLLLSYLVWQNINASQRQQSVQARLLQAEKLAAVAHHFAVERGLTAGYLARKGGDSDALKKQYINADNAAYELIGILPALKLTAHRDELRLLDLLEKEILKRDTLRQGVLELSPPHSPFTYYSNINATALTVLEQVMTEMNDPLASQMFRAYLALTWLKEKAGQERGALNGVFTSGELPISKAVAIQSYLSEQHYFQERLIHFSSDEFNQQFDVLLNDDAVKQVNAMRDVFNQTLLLKQNTNRLVSLLSTGNKGAFNAFKTELNQPHALFSDTQRNHLLSILENINEATSDSQKYAVFQGIQQFEKMYNPLLSVNASDWFSVATRRIDLLNELVKKKSAQLAMYVNEKANTLMWISILEVLFGVVLLVALFGIGRAIANKMVKDLAIINNSISDVSNRFDFKTRSKIVGEDEIAITSTMFNRMLDKLEGAIGEAVYVCDAIAEGDFSKRINGEFVGDLASLKKGINRSANSVASTMSSLEMVIDGLAEGRLDVRLPDDVKGQLRDKVNTAMSQTEQALIQIERSVNGISQGDFSQEINVPLSGTLDAVKISINSALKSINISVSAIVQAMQAVEKGDFSAHVDGQYQGAFAQLQHSINQSVKVNQQALNAIKQTFSYLAEGEFKTLNVEVLQGDFALLGKELNHTILQYRQTFEEIVRASNDIAEGHLSVRISEKFPGELGKLSQALNRSTHQLEVGVTNINSVMKHASAGDFGHQITANLGGDLATLKQNINKMISDTKSAVLDIADAIQQLSQGELSDPIMVSYEGIFGQLKDDTNFTIAKLKAFINGDLSTIMDAAKAGQLETRIDLNAKQGFYMQISDGINQIVGRCADVIEDCQHVMSSLANSDLSPRIEREYQGSFNELKQNTNASLDHLSNVIEKIKLASLANLNGIDEISKGNTNLSQRTEQQAASLEEINATMSDITDMVSQNADQAKLVESRMQTTSDTAEEGGTVVERAIASMLEINQASKSIEDIISVIDEIAFQTNLLALNAAVESARAGDSGRGFAVVAAEVRNLAQRSASSAKKITQLIAETVSKVEHGSVLVQESGATLRQIISLIREAASSATQIATESIDQQYRVKETKTAIEQLDKVTQSNSALVEQIASASQNLAGQSQSTLTLLESFKLSKQTGNGSGVLLLTQ</sequence>
<dbReference type="InterPro" id="IPR051310">
    <property type="entry name" value="MCP_chemotaxis"/>
</dbReference>
<dbReference type="CDD" id="cd11386">
    <property type="entry name" value="MCP_signal"/>
    <property type="match status" value="1"/>
</dbReference>
<name>A0A244CM20_PSEDV</name>
<keyword evidence="4" id="KW-1133">Transmembrane helix</keyword>
<dbReference type="CDD" id="cd06225">
    <property type="entry name" value="HAMP"/>
    <property type="match status" value="1"/>
</dbReference>
<dbReference type="SMART" id="SM00283">
    <property type="entry name" value="MA"/>
    <property type="match status" value="1"/>
</dbReference>
<evidence type="ECO:0000259" key="5">
    <source>
        <dbReference type="PROSITE" id="PS50111"/>
    </source>
</evidence>
<dbReference type="PROSITE" id="PS50111">
    <property type="entry name" value="CHEMOTAXIS_TRANSDUC_2"/>
    <property type="match status" value="1"/>
</dbReference>
<dbReference type="OrthoDB" id="6433966at2"/>
<dbReference type="GO" id="GO:0016020">
    <property type="term" value="C:membrane"/>
    <property type="evidence" value="ECO:0007669"/>
    <property type="project" value="InterPro"/>
</dbReference>
<evidence type="ECO:0000256" key="1">
    <source>
        <dbReference type="ARBA" id="ARBA00022481"/>
    </source>
</evidence>
<dbReference type="Pfam" id="PF08376">
    <property type="entry name" value="NIT"/>
    <property type="match status" value="1"/>
</dbReference>
<evidence type="ECO:0000259" key="6">
    <source>
        <dbReference type="PROSITE" id="PS50885"/>
    </source>
</evidence>
<feature type="domain" description="HAMP" evidence="6">
    <location>
        <begin position="465"/>
        <end position="503"/>
    </location>
</feature>
<keyword evidence="1" id="KW-0488">Methylation</keyword>
<feature type="domain" description="HAMP" evidence="6">
    <location>
        <begin position="583"/>
        <end position="635"/>
    </location>
</feature>
<keyword evidence="4" id="KW-0472">Membrane</keyword>
<dbReference type="Proteomes" id="UP000194841">
    <property type="component" value="Unassembled WGS sequence"/>
</dbReference>
<dbReference type="GO" id="GO:0006935">
    <property type="term" value="P:chemotaxis"/>
    <property type="evidence" value="ECO:0007669"/>
    <property type="project" value="UniProtKB-KW"/>
</dbReference>
<accession>A0A244CM20</accession>
<dbReference type="PANTHER" id="PTHR43531">
    <property type="entry name" value="PROTEIN ICFG"/>
    <property type="match status" value="1"/>
</dbReference>
<evidence type="ECO:0000313" key="8">
    <source>
        <dbReference type="Proteomes" id="UP000194841"/>
    </source>
</evidence>
<evidence type="ECO:0008006" key="9">
    <source>
        <dbReference type="Google" id="ProtNLM"/>
    </source>
</evidence>
<dbReference type="PANTHER" id="PTHR43531:SF14">
    <property type="entry name" value="METHYL-ACCEPTING CHEMOTAXIS PROTEIN I-RELATED"/>
    <property type="match status" value="1"/>
</dbReference>
<dbReference type="AlphaFoldDB" id="A0A244CM20"/>
<feature type="domain" description="HAMP" evidence="6">
    <location>
        <begin position="680"/>
        <end position="725"/>
    </location>
</feature>
<evidence type="ECO:0000256" key="3">
    <source>
        <dbReference type="PROSITE-ProRule" id="PRU00284"/>
    </source>
</evidence>
<dbReference type="Gene3D" id="1.10.287.950">
    <property type="entry name" value="Methyl-accepting chemotaxis protein"/>
    <property type="match status" value="1"/>
</dbReference>
<dbReference type="GO" id="GO:0007165">
    <property type="term" value="P:signal transduction"/>
    <property type="evidence" value="ECO:0007669"/>
    <property type="project" value="UniProtKB-KW"/>
</dbReference>
<dbReference type="SMART" id="SM00304">
    <property type="entry name" value="HAMP"/>
    <property type="match status" value="4"/>
</dbReference>
<keyword evidence="8" id="KW-1185">Reference proteome</keyword>
<comment type="similarity">
    <text evidence="2">Belongs to the methyl-accepting chemotaxis (MCP) protein family.</text>
</comment>
<keyword evidence="4" id="KW-0812">Transmembrane</keyword>
<dbReference type="PROSITE" id="PS50885">
    <property type="entry name" value="HAMP"/>
    <property type="match status" value="4"/>
</dbReference>